<proteinExistence type="inferred from homology"/>
<keyword evidence="5 6" id="KW-0472">Membrane</keyword>
<evidence type="ECO:0000256" key="2">
    <source>
        <dbReference type="ARBA" id="ARBA00009694"/>
    </source>
</evidence>
<evidence type="ECO:0000313" key="8">
    <source>
        <dbReference type="Proteomes" id="UP000031802"/>
    </source>
</evidence>
<reference evidence="7 8" key="2">
    <citation type="journal article" date="2015" name="PLoS ONE">
        <title>Whole-Genome Optical Mapping and Finished Genome Sequence of Sphingobacterium deserti sp. nov., a New Species Isolated from the Western Desert of China.</title>
        <authorList>
            <person name="Teng C."/>
            <person name="Zhou Z."/>
            <person name="Molnar I."/>
            <person name="Li X."/>
            <person name="Tang R."/>
            <person name="Chen M."/>
            <person name="Wang L."/>
            <person name="Su S."/>
            <person name="Zhang W."/>
            <person name="Lin M."/>
        </authorList>
    </citation>
    <scope>NUCLEOTIDE SEQUENCE [LARGE SCALE GENOMIC DNA]</scope>
    <source>
        <strain evidence="8">ACCC05744</strain>
    </source>
</reference>
<evidence type="ECO:0000256" key="6">
    <source>
        <dbReference type="SAM" id="Phobius"/>
    </source>
</evidence>
<accession>A0A0B8T3A4</accession>
<keyword evidence="3 6" id="KW-0812">Transmembrane</keyword>
<gene>
    <name evidence="7" type="ORF">DI53_0650</name>
</gene>
<evidence type="ECO:0000256" key="1">
    <source>
        <dbReference type="ARBA" id="ARBA00004141"/>
    </source>
</evidence>
<dbReference type="AlphaFoldDB" id="A0A0B8T3A4"/>
<dbReference type="PANTHER" id="PTHR43461:SF1">
    <property type="entry name" value="TRANSMEMBRANE PROTEIN 256"/>
    <property type="match status" value="1"/>
</dbReference>
<dbReference type="eggNOG" id="COG2363">
    <property type="taxonomic scope" value="Bacteria"/>
</dbReference>
<feature type="transmembrane region" description="Helical" evidence="6">
    <location>
        <begin position="5"/>
        <end position="25"/>
    </location>
</feature>
<dbReference type="EMBL" id="JJMU01000010">
    <property type="protein sequence ID" value="KGE15546.1"/>
    <property type="molecule type" value="Genomic_DNA"/>
</dbReference>
<name>A0A0B8T3A4_9SPHI</name>
<dbReference type="Pfam" id="PF04241">
    <property type="entry name" value="DUF423"/>
    <property type="match status" value="1"/>
</dbReference>
<keyword evidence="4 6" id="KW-1133">Transmembrane helix</keyword>
<dbReference type="PANTHER" id="PTHR43461">
    <property type="entry name" value="TRANSMEMBRANE PROTEIN 256"/>
    <property type="match status" value="1"/>
</dbReference>
<dbReference type="GO" id="GO:0005886">
    <property type="term" value="C:plasma membrane"/>
    <property type="evidence" value="ECO:0007669"/>
    <property type="project" value="TreeGrafter"/>
</dbReference>
<comment type="subcellular location">
    <subcellularLocation>
        <location evidence="1">Membrane</location>
        <topology evidence="1">Multi-pass membrane protein</topology>
    </subcellularLocation>
</comment>
<comment type="similarity">
    <text evidence="2">Belongs to the UPF0382 family.</text>
</comment>
<dbReference type="InterPro" id="IPR006696">
    <property type="entry name" value="DUF423"/>
</dbReference>
<dbReference type="PATRIC" id="fig|1229276.3.peg.671"/>
<protein>
    <recommendedName>
        <fullName evidence="9">DUF423 domain-containing protein</fullName>
    </recommendedName>
</protein>
<evidence type="ECO:0008006" key="9">
    <source>
        <dbReference type="Google" id="ProtNLM"/>
    </source>
</evidence>
<feature type="transmembrane region" description="Helical" evidence="6">
    <location>
        <begin position="69"/>
        <end position="88"/>
    </location>
</feature>
<dbReference type="Proteomes" id="UP000031802">
    <property type="component" value="Unassembled WGS sequence"/>
</dbReference>
<dbReference type="STRING" id="1229276.DI53_0650"/>
<dbReference type="OrthoDB" id="9802121at2"/>
<comment type="caution">
    <text evidence="7">The sequence shown here is derived from an EMBL/GenBank/DDBJ whole genome shotgun (WGS) entry which is preliminary data.</text>
</comment>
<keyword evidence="8" id="KW-1185">Reference proteome</keyword>
<feature type="transmembrane region" description="Helical" evidence="6">
    <location>
        <begin position="108"/>
        <end position="125"/>
    </location>
</feature>
<evidence type="ECO:0000313" key="7">
    <source>
        <dbReference type="EMBL" id="KGE15546.1"/>
    </source>
</evidence>
<dbReference type="RefSeq" id="WP_037495250.1">
    <property type="nucleotide sequence ID" value="NZ_JJMU01000010.1"/>
</dbReference>
<evidence type="ECO:0000256" key="5">
    <source>
        <dbReference type="ARBA" id="ARBA00023136"/>
    </source>
</evidence>
<organism evidence="7 8">
    <name type="scientific">Sphingobacterium deserti</name>
    <dbReference type="NCBI Taxonomy" id="1229276"/>
    <lineage>
        <taxon>Bacteria</taxon>
        <taxon>Pseudomonadati</taxon>
        <taxon>Bacteroidota</taxon>
        <taxon>Sphingobacteriia</taxon>
        <taxon>Sphingobacteriales</taxon>
        <taxon>Sphingobacteriaceae</taxon>
        <taxon>Sphingobacterium</taxon>
    </lineage>
</organism>
<reference evidence="8" key="1">
    <citation type="submission" date="2014-04" db="EMBL/GenBank/DDBJ databases">
        <title>Whole-Genome optical mapping and complete genome sequence of Sphingobacterium deserti sp. nov., a new spaces isolated from desert in the west of China.</title>
        <authorList>
            <person name="Teng C."/>
            <person name="Zhou Z."/>
            <person name="Li X."/>
            <person name="Chen M."/>
            <person name="Lin M."/>
            <person name="Wang L."/>
            <person name="Su S."/>
            <person name="Zhang C."/>
            <person name="Zhang W."/>
        </authorList>
    </citation>
    <scope>NUCLEOTIDE SEQUENCE [LARGE SCALE GENOMIC DNA]</scope>
    <source>
        <strain evidence="8">ACCC05744</strain>
    </source>
</reference>
<evidence type="ECO:0000256" key="3">
    <source>
        <dbReference type="ARBA" id="ARBA00022692"/>
    </source>
</evidence>
<sequence length="129" mass="14171">MNKQIILVASFFGLIAVILGAFGAHGLDGKISDYHLETWKTANQYHFYHTLALLFLSTFSRAKNASIRISFIAFVLGVFLFSGSLYLMSIRSLIGVEGLSMLGPITPIGGLCFMVGWIGLFVAALRNRH</sequence>
<evidence type="ECO:0000256" key="4">
    <source>
        <dbReference type="ARBA" id="ARBA00022989"/>
    </source>
</evidence>
<feature type="transmembrane region" description="Helical" evidence="6">
    <location>
        <begin position="45"/>
        <end position="62"/>
    </location>
</feature>